<dbReference type="PROSITE" id="PS00886">
    <property type="entry name" value="ILVD_EDD_1"/>
    <property type="match status" value="1"/>
</dbReference>
<gene>
    <name evidence="5" type="ORF">PSHT_10029</name>
</gene>
<dbReference type="AlphaFoldDB" id="A0A2S4VCQ3"/>
<dbReference type="GO" id="GO:0005739">
    <property type="term" value="C:mitochondrion"/>
    <property type="evidence" value="ECO:0007669"/>
    <property type="project" value="TreeGrafter"/>
</dbReference>
<keyword evidence="2" id="KW-0456">Lyase</keyword>
<dbReference type="PANTHER" id="PTHR21000">
    <property type="entry name" value="DIHYDROXY-ACID DEHYDRATASE DAD"/>
    <property type="match status" value="1"/>
</dbReference>
<feature type="domain" description="Dihydroxy-acid/6-phosphogluconate dehydratase N-terminal" evidence="3">
    <location>
        <begin position="40"/>
        <end position="362"/>
    </location>
</feature>
<dbReference type="SUPFAM" id="SSF52016">
    <property type="entry name" value="LeuD/IlvD-like"/>
    <property type="match status" value="1"/>
</dbReference>
<dbReference type="Gene3D" id="3.50.30.80">
    <property type="entry name" value="IlvD/EDD C-terminal domain-like"/>
    <property type="match status" value="2"/>
</dbReference>
<protein>
    <recommendedName>
        <fullName evidence="7">Dihydroxy-acid dehydratase</fullName>
    </recommendedName>
</protein>
<dbReference type="InterPro" id="IPR037237">
    <property type="entry name" value="IlvD/EDD_N"/>
</dbReference>
<evidence type="ECO:0000313" key="5">
    <source>
        <dbReference type="EMBL" id="POW07258.1"/>
    </source>
</evidence>
<reference evidence="6" key="2">
    <citation type="journal article" date="2018" name="BMC Genomics">
        <title>Genomic insights into host adaptation between the wheat stripe rust pathogen (Puccinia striiformis f. sp. tritici) and the barley stripe rust pathogen (Puccinia striiformis f. sp. hordei).</title>
        <authorList>
            <person name="Xia C."/>
            <person name="Wang M."/>
            <person name="Yin C."/>
            <person name="Cornejo O.E."/>
            <person name="Hulbert S.H."/>
            <person name="Chen X."/>
        </authorList>
    </citation>
    <scope>NUCLEOTIDE SEQUENCE [LARGE SCALE GENOMIC DNA]</scope>
    <source>
        <strain evidence="6">93TX-2</strain>
    </source>
</reference>
<keyword evidence="6" id="KW-1185">Reference proteome</keyword>
<dbReference type="Proteomes" id="UP000238274">
    <property type="component" value="Unassembled WGS sequence"/>
</dbReference>
<organism evidence="5 6">
    <name type="scientific">Puccinia striiformis</name>
    <dbReference type="NCBI Taxonomy" id="27350"/>
    <lineage>
        <taxon>Eukaryota</taxon>
        <taxon>Fungi</taxon>
        <taxon>Dikarya</taxon>
        <taxon>Basidiomycota</taxon>
        <taxon>Pucciniomycotina</taxon>
        <taxon>Pucciniomycetes</taxon>
        <taxon>Pucciniales</taxon>
        <taxon>Pucciniaceae</taxon>
        <taxon>Puccinia</taxon>
    </lineage>
</organism>
<comment type="similarity">
    <text evidence="1">Belongs to the IlvD/Edd family.</text>
</comment>
<dbReference type="EMBL" id="PKSM01000149">
    <property type="protein sequence ID" value="POW07258.1"/>
    <property type="molecule type" value="Genomic_DNA"/>
</dbReference>
<evidence type="ECO:0000259" key="3">
    <source>
        <dbReference type="Pfam" id="PF00920"/>
    </source>
</evidence>
<sequence length="604" mass="63701">MASIGLNKYSRTITQPKDQGASQAMLYATEGVDSEADLQKAMVGVASVWYEGNPCNGHLLGLGQRIKRSLVGADLIGYQFGTVGVSDGISMGTAGMSYSLPSRDLIADSVESAAGGHWLDGMVVVPGCDKNMPGTLMALGRLNRPGLMVYGGTIKPGHCASVGQLDIVSAFQSYGQYVADGQTPEAEARRLDTIRNACPGAGACGGMYTANTMASAAEALGMTLPGSSSFPAEYPEKLAECDAVGAAMRNLLEKDIKPRDIMTRIAFENAMVVLTMVLGGSTNAVLHIIAIAHSVGIKLTLDDFQAVSDRTPFLADLKPSGKYVMEDVYKIGGIPAVLKYLLEQKMIDGTQLTVTGKTMEENLAKVKGLVAGQDVIRPISSPIKPTGHIRILKGNLAPGGAVAKITGKEGLHFQGKARVFETEAGLIEAIETGTILKGEKTVVVLRGMGPVGGPGMPEMLKPTSMIMGAGLGNDVACLTDGRFSGGYSQLHIFNFTFHNPTDCAHLTTFRTHGFCIGHVVPEAVKGGPIGLLKDGDVITIDAEANTLEVALTEEELRLEGLDGKHHHGTLYKYQRLVSDASHGAVTDLLDIEDLSLCGKHNNCN</sequence>
<reference evidence="6" key="3">
    <citation type="journal article" date="2018" name="Mol. Plant Microbe Interact.">
        <title>Genome sequence resources for the wheat stripe rust pathogen (Puccinia striiformis f. sp. tritici) and the barley stripe rust pathogen (Puccinia striiformis f. sp. hordei).</title>
        <authorList>
            <person name="Xia C."/>
            <person name="Wang M."/>
            <person name="Yin C."/>
            <person name="Cornejo O.E."/>
            <person name="Hulbert S.H."/>
            <person name="Chen X."/>
        </authorList>
    </citation>
    <scope>NUCLEOTIDE SEQUENCE [LARGE SCALE GENOMIC DNA]</scope>
    <source>
        <strain evidence="6">93TX-2</strain>
    </source>
</reference>
<proteinExistence type="inferred from homology"/>
<dbReference type="Pfam" id="PF24877">
    <property type="entry name" value="ILV_EDD_C"/>
    <property type="match status" value="2"/>
</dbReference>
<dbReference type="Pfam" id="PF00920">
    <property type="entry name" value="ILVD_EDD_N"/>
    <property type="match status" value="1"/>
</dbReference>
<dbReference type="InterPro" id="IPR020558">
    <property type="entry name" value="DiOHA_6PGluconate_deHydtase_CS"/>
</dbReference>
<accession>A0A2S4VCQ3</accession>
<dbReference type="VEuPathDB" id="FungiDB:PSTT_10978"/>
<dbReference type="SUPFAM" id="SSF143975">
    <property type="entry name" value="IlvD/EDD N-terminal domain-like"/>
    <property type="match status" value="1"/>
</dbReference>
<comment type="caution">
    <text evidence="5">The sequence shown here is derived from an EMBL/GenBank/DDBJ whole genome shotgun (WGS) entry which is preliminary data.</text>
</comment>
<dbReference type="InterPro" id="IPR056740">
    <property type="entry name" value="ILV_EDD_C"/>
</dbReference>
<feature type="domain" description="Dihydroxy-acid/6-phosphogluconate dehydratase C-terminal" evidence="4">
    <location>
        <begin position="374"/>
        <end position="492"/>
    </location>
</feature>
<dbReference type="PANTHER" id="PTHR21000:SF5">
    <property type="entry name" value="DIHYDROXY-ACID DEHYDRATASE, MITOCHONDRIAL"/>
    <property type="match status" value="1"/>
</dbReference>
<dbReference type="InterPro" id="IPR050165">
    <property type="entry name" value="DHAD_IlvD/Edd"/>
</dbReference>
<reference evidence="5 6" key="1">
    <citation type="submission" date="2017-12" db="EMBL/GenBank/DDBJ databases">
        <title>Gene loss provides genomic basis for host adaptation in cereal stripe rust fungi.</title>
        <authorList>
            <person name="Xia C."/>
        </authorList>
    </citation>
    <scope>NUCLEOTIDE SEQUENCE [LARGE SCALE GENOMIC DNA]</scope>
    <source>
        <strain evidence="5 6">93TX-2</strain>
    </source>
</reference>
<evidence type="ECO:0000256" key="1">
    <source>
        <dbReference type="ARBA" id="ARBA00006486"/>
    </source>
</evidence>
<feature type="domain" description="Dihydroxy-acid/6-phosphogluconate dehydratase C-terminal" evidence="4">
    <location>
        <begin position="511"/>
        <end position="584"/>
    </location>
</feature>
<evidence type="ECO:0008006" key="7">
    <source>
        <dbReference type="Google" id="ProtNLM"/>
    </source>
</evidence>
<dbReference type="VEuPathDB" id="FungiDB:PSHT_10029"/>
<dbReference type="GO" id="GO:0009082">
    <property type="term" value="P:branched-chain amino acid biosynthetic process"/>
    <property type="evidence" value="ECO:0007669"/>
    <property type="project" value="TreeGrafter"/>
</dbReference>
<name>A0A2S4VCQ3_9BASI</name>
<dbReference type="InterPro" id="IPR000581">
    <property type="entry name" value="ILV_EDD_N"/>
</dbReference>
<evidence type="ECO:0000256" key="2">
    <source>
        <dbReference type="ARBA" id="ARBA00023239"/>
    </source>
</evidence>
<dbReference type="GO" id="GO:0004160">
    <property type="term" value="F:dihydroxy-acid dehydratase activity"/>
    <property type="evidence" value="ECO:0007669"/>
    <property type="project" value="TreeGrafter"/>
</dbReference>
<dbReference type="OrthoDB" id="3851628at2759"/>
<dbReference type="InterPro" id="IPR042096">
    <property type="entry name" value="Dihydro-acid_dehy_C"/>
</dbReference>
<evidence type="ECO:0000313" key="6">
    <source>
        <dbReference type="Proteomes" id="UP000238274"/>
    </source>
</evidence>
<evidence type="ECO:0000259" key="4">
    <source>
        <dbReference type="Pfam" id="PF24877"/>
    </source>
</evidence>